<dbReference type="Gene3D" id="1.20.1250.20">
    <property type="entry name" value="MFS general substrate transporter like domains"/>
    <property type="match status" value="1"/>
</dbReference>
<dbReference type="InterPro" id="IPR011701">
    <property type="entry name" value="MFS"/>
</dbReference>
<sequence>MTRSLTLVRSWKFWTADLHSAHPRISTLRVLGLAVCPLLPPLLMASEETPLLPDVLLPSKHELVYQRFSPLYKKFVVATVAWCGLMPLFLSGTFSPSIPQIAKDLNTTGESVGFAVSLSVLSTSIGALVSASYSTFYGRRPIYLISLPLCILGSLGVSAARDMSDLLFWRFWQCIGASPGLVVGAAVVGDIYKLEERGTGMGIFLAGSLLGTTLSPPIGGFISHFWGWRVMQLCMGALALVAFTIFMFAFPETSHPGTRGIDKFRQSGEAEHRWSFTAVNPLRPLQLLQSPNICTVSAAGFFLLLTDYVLLVPLAYTMGKRYNLDNELLVGACFLPCGLGNMVGAPVAGRISDRIVAKWKNKRGGVWYPEDRLRATFSGGLIFVPLSVLGCGLVTEYIGGPIGLVLNLLLLFMNGLGVDIVLSPSASYVVDVMHSRSAEAMACNAYGRIIFHLIV</sequence>
<evidence type="ECO:0000313" key="7">
    <source>
        <dbReference type="EMBL" id="KAF5349689.1"/>
    </source>
</evidence>
<reference evidence="7 8" key="1">
    <citation type="journal article" date="2020" name="ISME J.">
        <title>Uncovering the hidden diversity of litter-decomposition mechanisms in mushroom-forming fungi.</title>
        <authorList>
            <person name="Floudas D."/>
            <person name="Bentzer J."/>
            <person name="Ahren D."/>
            <person name="Johansson T."/>
            <person name="Persson P."/>
            <person name="Tunlid A."/>
        </authorList>
    </citation>
    <scope>NUCLEOTIDE SEQUENCE [LARGE SCALE GENOMIC DNA]</scope>
    <source>
        <strain evidence="7 8">CBS 146.42</strain>
    </source>
</reference>
<keyword evidence="2 5" id="KW-0812">Transmembrane</keyword>
<proteinExistence type="predicted"/>
<feature type="domain" description="Major facilitator superfamily (MFS) profile" evidence="6">
    <location>
        <begin position="76"/>
        <end position="455"/>
    </location>
</feature>
<organism evidence="7 8">
    <name type="scientific">Leucocoprinus leucothites</name>
    <dbReference type="NCBI Taxonomy" id="201217"/>
    <lineage>
        <taxon>Eukaryota</taxon>
        <taxon>Fungi</taxon>
        <taxon>Dikarya</taxon>
        <taxon>Basidiomycota</taxon>
        <taxon>Agaricomycotina</taxon>
        <taxon>Agaricomycetes</taxon>
        <taxon>Agaricomycetidae</taxon>
        <taxon>Agaricales</taxon>
        <taxon>Agaricineae</taxon>
        <taxon>Agaricaceae</taxon>
        <taxon>Leucocoprinus</taxon>
    </lineage>
</organism>
<keyword evidence="3 5" id="KW-1133">Transmembrane helix</keyword>
<evidence type="ECO:0000256" key="1">
    <source>
        <dbReference type="ARBA" id="ARBA00004141"/>
    </source>
</evidence>
<dbReference type="GO" id="GO:0005886">
    <property type="term" value="C:plasma membrane"/>
    <property type="evidence" value="ECO:0007669"/>
    <property type="project" value="TreeGrafter"/>
</dbReference>
<evidence type="ECO:0000256" key="5">
    <source>
        <dbReference type="SAM" id="Phobius"/>
    </source>
</evidence>
<feature type="transmembrane region" description="Helical" evidence="5">
    <location>
        <begin position="167"/>
        <end position="188"/>
    </location>
</feature>
<comment type="subcellular location">
    <subcellularLocation>
        <location evidence="1">Membrane</location>
        <topology evidence="1">Multi-pass membrane protein</topology>
    </subcellularLocation>
</comment>
<feature type="transmembrane region" description="Helical" evidence="5">
    <location>
        <begin position="230"/>
        <end position="250"/>
    </location>
</feature>
<dbReference type="PROSITE" id="PS50850">
    <property type="entry name" value="MFS"/>
    <property type="match status" value="1"/>
</dbReference>
<dbReference type="AlphaFoldDB" id="A0A8H5CYI6"/>
<feature type="transmembrane region" description="Helical" evidence="5">
    <location>
        <begin position="401"/>
        <end position="422"/>
    </location>
</feature>
<comment type="caution">
    <text evidence="7">The sequence shown here is derived from an EMBL/GenBank/DDBJ whole genome shotgun (WGS) entry which is preliminary data.</text>
</comment>
<evidence type="ECO:0000313" key="8">
    <source>
        <dbReference type="Proteomes" id="UP000559027"/>
    </source>
</evidence>
<dbReference type="PANTHER" id="PTHR23502">
    <property type="entry name" value="MAJOR FACILITATOR SUPERFAMILY"/>
    <property type="match status" value="1"/>
</dbReference>
<feature type="transmembrane region" description="Helical" evidence="5">
    <location>
        <begin position="328"/>
        <end position="352"/>
    </location>
</feature>
<protein>
    <recommendedName>
        <fullName evidence="6">Major facilitator superfamily (MFS) profile domain-containing protein</fullName>
    </recommendedName>
</protein>
<feature type="transmembrane region" description="Helical" evidence="5">
    <location>
        <begin position="75"/>
        <end position="94"/>
    </location>
</feature>
<feature type="transmembrane region" description="Helical" evidence="5">
    <location>
        <begin position="114"/>
        <end position="135"/>
    </location>
</feature>
<evidence type="ECO:0000256" key="3">
    <source>
        <dbReference type="ARBA" id="ARBA00022989"/>
    </source>
</evidence>
<evidence type="ECO:0000256" key="2">
    <source>
        <dbReference type="ARBA" id="ARBA00022692"/>
    </source>
</evidence>
<dbReference type="GO" id="GO:0022857">
    <property type="term" value="F:transmembrane transporter activity"/>
    <property type="evidence" value="ECO:0007669"/>
    <property type="project" value="InterPro"/>
</dbReference>
<name>A0A8H5CYI6_9AGAR</name>
<keyword evidence="8" id="KW-1185">Reference proteome</keyword>
<dbReference type="OrthoDB" id="3066029at2759"/>
<evidence type="ECO:0000259" key="6">
    <source>
        <dbReference type="PROSITE" id="PS50850"/>
    </source>
</evidence>
<dbReference type="Proteomes" id="UP000559027">
    <property type="component" value="Unassembled WGS sequence"/>
</dbReference>
<gene>
    <name evidence="7" type="ORF">D9756_008814</name>
</gene>
<dbReference type="InterPro" id="IPR036259">
    <property type="entry name" value="MFS_trans_sf"/>
</dbReference>
<accession>A0A8H5CYI6</accession>
<feature type="transmembrane region" description="Helical" evidence="5">
    <location>
        <begin position="142"/>
        <end position="161"/>
    </location>
</feature>
<dbReference type="Pfam" id="PF07690">
    <property type="entry name" value="MFS_1"/>
    <property type="match status" value="1"/>
</dbReference>
<evidence type="ECO:0000256" key="4">
    <source>
        <dbReference type="ARBA" id="ARBA00023136"/>
    </source>
</evidence>
<dbReference type="InterPro" id="IPR020846">
    <property type="entry name" value="MFS_dom"/>
</dbReference>
<dbReference type="PANTHER" id="PTHR23502:SF64">
    <property type="entry name" value="TRANSPORTER, PUTATIVE (AFU_ORTHOLOGUE AFUA_3G11760)-RELATED"/>
    <property type="match status" value="1"/>
</dbReference>
<feature type="transmembrane region" description="Helical" evidence="5">
    <location>
        <begin position="293"/>
        <end position="316"/>
    </location>
</feature>
<dbReference type="EMBL" id="JAACJO010000016">
    <property type="protein sequence ID" value="KAF5349689.1"/>
    <property type="molecule type" value="Genomic_DNA"/>
</dbReference>
<keyword evidence="4 5" id="KW-0472">Membrane</keyword>
<feature type="transmembrane region" description="Helical" evidence="5">
    <location>
        <begin position="373"/>
        <end position="395"/>
    </location>
</feature>
<dbReference type="SUPFAM" id="SSF103473">
    <property type="entry name" value="MFS general substrate transporter"/>
    <property type="match status" value="1"/>
</dbReference>
<feature type="transmembrane region" description="Helical" evidence="5">
    <location>
        <begin position="200"/>
        <end position="218"/>
    </location>
</feature>